<evidence type="ECO:0000313" key="5">
    <source>
        <dbReference type="Proteomes" id="UP000245865"/>
    </source>
</evidence>
<keyword evidence="5" id="KW-1185">Reference proteome</keyword>
<dbReference type="InterPro" id="IPR001155">
    <property type="entry name" value="OxRdtase_FMN_N"/>
</dbReference>
<keyword evidence="2" id="KW-0560">Oxidoreductase</keyword>
<evidence type="ECO:0000259" key="3">
    <source>
        <dbReference type="Pfam" id="PF00724"/>
    </source>
</evidence>
<sequence length="368" mass="39711">MSTNASAFFTQTDINTLTLHNRLAVAPMTRVSAAKDGTATAAMQRYYERFAMGGFGLLITEGLYTDQAFSQGYHHQPGVSDEAQARSWKPVVDAVHEHDARIFAQIMHSGALSYANRFRNGTVGPSAVKPKGKQSELYYGEGEFVIPRAMTEEEIADAIAGFAIAAERAVSIAGFDGIELHGANGYLIDQFLTDYTNSRTDRWGGSTQRRTEFLIAVFKAVREKIGDAVPLGARISQAKVNDFVHKWQGRDADAEIIFGSLADAGADFIHVTEFEAWQPAFDGGRESLAALARRFAPGAAIIANGGLHDLARAAQMIDQGVDVIAIGRGALANPDLPRRAAAARELAVFDSGILAPIANIKQHELEMA</sequence>
<dbReference type="OrthoDB" id="9804454at2"/>
<comment type="caution">
    <text evidence="4">The sequence shown here is derived from an EMBL/GenBank/DDBJ whole genome shotgun (WGS) entry which is preliminary data.</text>
</comment>
<proteinExistence type="predicted"/>
<dbReference type="Proteomes" id="UP000245865">
    <property type="component" value="Unassembled WGS sequence"/>
</dbReference>
<dbReference type="SUPFAM" id="SSF51395">
    <property type="entry name" value="FMN-linked oxidoreductases"/>
    <property type="match status" value="1"/>
</dbReference>
<keyword evidence="1" id="KW-0285">Flavoprotein</keyword>
<dbReference type="CDD" id="cd02803">
    <property type="entry name" value="OYE_like_FMN_family"/>
    <property type="match status" value="1"/>
</dbReference>
<evidence type="ECO:0000256" key="1">
    <source>
        <dbReference type="ARBA" id="ARBA00022630"/>
    </source>
</evidence>
<gene>
    <name evidence="4" type="ORF">DKP76_18010</name>
</gene>
<dbReference type="InterPro" id="IPR013785">
    <property type="entry name" value="Aldolase_TIM"/>
</dbReference>
<dbReference type="InterPro" id="IPR051799">
    <property type="entry name" value="NADH_flavin_oxidoreductase"/>
</dbReference>
<reference evidence="4 5" key="1">
    <citation type="submission" date="2018-05" db="EMBL/GenBank/DDBJ databases">
        <title>Comparative genomic sequence analysis between strain HN4 and CCM 8460T (Falsochrobactrum ovis) will provide more evidence to prove that HN4 is a new species of Falsochrobactrum.</title>
        <authorList>
            <person name="Lyu W."/>
            <person name="Sun L."/>
            <person name="Yao L."/>
        </authorList>
    </citation>
    <scope>NUCLEOTIDE SEQUENCE [LARGE SCALE GENOMIC DNA]</scope>
    <source>
        <strain evidence="4 5">HN4</strain>
    </source>
</reference>
<dbReference type="Pfam" id="PF00724">
    <property type="entry name" value="Oxidored_FMN"/>
    <property type="match status" value="1"/>
</dbReference>
<organism evidence="4 5">
    <name type="scientific">Falsochrobactrum shanghaiense</name>
    <dbReference type="NCBI Taxonomy" id="2201899"/>
    <lineage>
        <taxon>Bacteria</taxon>
        <taxon>Pseudomonadati</taxon>
        <taxon>Pseudomonadota</taxon>
        <taxon>Alphaproteobacteria</taxon>
        <taxon>Hyphomicrobiales</taxon>
        <taxon>Brucellaceae</taxon>
        <taxon>Falsochrobactrum</taxon>
    </lineage>
</organism>
<dbReference type="EMBL" id="QGDB01000013">
    <property type="protein sequence ID" value="PWL16345.1"/>
    <property type="molecule type" value="Genomic_DNA"/>
</dbReference>
<dbReference type="GO" id="GO:0010181">
    <property type="term" value="F:FMN binding"/>
    <property type="evidence" value="ECO:0007669"/>
    <property type="project" value="InterPro"/>
</dbReference>
<accession>A0A316J6F2</accession>
<feature type="domain" description="NADH:flavin oxidoreductase/NADH oxidase N-terminal" evidence="3">
    <location>
        <begin position="9"/>
        <end position="345"/>
    </location>
</feature>
<dbReference type="RefSeq" id="WP_109708035.1">
    <property type="nucleotide sequence ID" value="NZ_QGDB01000013.1"/>
</dbReference>
<dbReference type="GO" id="GO:0016491">
    <property type="term" value="F:oxidoreductase activity"/>
    <property type="evidence" value="ECO:0007669"/>
    <property type="project" value="UniProtKB-KW"/>
</dbReference>
<name>A0A316J6F2_9HYPH</name>
<protein>
    <submittedName>
        <fullName evidence="4">NADH:flavin oxidoreductase</fullName>
    </submittedName>
</protein>
<dbReference type="Gene3D" id="3.20.20.70">
    <property type="entry name" value="Aldolase class I"/>
    <property type="match status" value="1"/>
</dbReference>
<dbReference type="AlphaFoldDB" id="A0A316J6F2"/>
<evidence type="ECO:0000256" key="2">
    <source>
        <dbReference type="ARBA" id="ARBA00023002"/>
    </source>
</evidence>
<dbReference type="PANTHER" id="PTHR43656:SF2">
    <property type="entry name" value="BINDING OXIDOREDUCTASE, PUTATIVE (AFU_ORTHOLOGUE AFUA_2G08260)-RELATED"/>
    <property type="match status" value="1"/>
</dbReference>
<evidence type="ECO:0000313" key="4">
    <source>
        <dbReference type="EMBL" id="PWL16345.1"/>
    </source>
</evidence>
<dbReference type="PANTHER" id="PTHR43656">
    <property type="entry name" value="BINDING OXIDOREDUCTASE, PUTATIVE (AFU_ORTHOLOGUE AFUA_2G08260)-RELATED"/>
    <property type="match status" value="1"/>
</dbReference>